<organism evidence="2 3">
    <name type="scientific">Enterococcus faecium</name>
    <name type="common">Streptococcus faecium</name>
    <dbReference type="NCBI Taxonomy" id="1352"/>
    <lineage>
        <taxon>Bacteria</taxon>
        <taxon>Bacillati</taxon>
        <taxon>Bacillota</taxon>
        <taxon>Bacilli</taxon>
        <taxon>Lactobacillales</taxon>
        <taxon>Enterococcaceae</taxon>
        <taxon>Enterococcus</taxon>
    </lineage>
</organism>
<feature type="domain" description="ABC-three component systems C-terminal" evidence="1">
    <location>
        <begin position="17"/>
        <end position="150"/>
    </location>
</feature>
<sequence>MHLFTDLEVPESLEKEEMVYVRALLCAFADADKCSTYEEDNLPEEHQKTLKRQRRNYYKAESVRRGVRDNFTPDENMEHFESLKEDMFDGVEEVYEDTYKNGLERLNEVLKHSSVITLNGSPLTAIPGLIRNSTKKGICHMLVNDGRISWVYKDE</sequence>
<evidence type="ECO:0000259" key="1">
    <source>
        <dbReference type="Pfam" id="PF20282"/>
    </source>
</evidence>
<dbReference type="InterPro" id="IPR046914">
    <property type="entry name" value="ABC-3C_CTD6"/>
</dbReference>
<evidence type="ECO:0000313" key="2">
    <source>
        <dbReference type="EMBL" id="RXU85109.1"/>
    </source>
</evidence>
<name>A0AB37VV72_ENTFC</name>
<comment type="caution">
    <text evidence="2">The sequence shown here is derived from an EMBL/GenBank/DDBJ whole genome shotgun (WGS) entry which is preliminary data.</text>
</comment>
<dbReference type="EMBL" id="PJVH01000051">
    <property type="protein sequence ID" value="RXU85109.1"/>
    <property type="molecule type" value="Genomic_DNA"/>
</dbReference>
<proteinExistence type="predicted"/>
<dbReference type="AlphaFoldDB" id="A0AB37VV72"/>
<evidence type="ECO:0000313" key="3">
    <source>
        <dbReference type="Proteomes" id="UP000289562"/>
    </source>
</evidence>
<dbReference type="Proteomes" id="UP000289562">
    <property type="component" value="Unassembled WGS sequence"/>
</dbReference>
<gene>
    <name evidence="2" type="ORF">CYQ77_11785</name>
</gene>
<dbReference type="Pfam" id="PF20282">
    <property type="entry name" value="CTD6"/>
    <property type="match status" value="1"/>
</dbReference>
<accession>A0AB37VV72</accession>
<reference evidence="2 3" key="1">
    <citation type="submission" date="2017-12" db="EMBL/GenBank/DDBJ databases">
        <title>A pool of 800 enterococci isolated from chicken carcass rinse samples from New Zealand.</title>
        <authorList>
            <person name="Zhang J."/>
            <person name="Rogers L."/>
            <person name="Midwinter A."/>
            <person name="French N."/>
        </authorList>
    </citation>
    <scope>NUCLEOTIDE SEQUENCE [LARGE SCALE GENOMIC DNA]</scope>
    <source>
        <strain evidence="2 3">EN697</strain>
    </source>
</reference>
<protein>
    <recommendedName>
        <fullName evidence="1">ABC-three component systems C-terminal domain-containing protein</fullName>
    </recommendedName>
</protein>
<dbReference type="RefSeq" id="WP_129160222.1">
    <property type="nucleotide sequence ID" value="NZ_PJUW01000058.1"/>
</dbReference>